<organism evidence="2 3">
    <name type="scientific">Micromonospora olivasterospora</name>
    <dbReference type="NCBI Taxonomy" id="1880"/>
    <lineage>
        <taxon>Bacteria</taxon>
        <taxon>Bacillati</taxon>
        <taxon>Actinomycetota</taxon>
        <taxon>Actinomycetes</taxon>
        <taxon>Micromonosporales</taxon>
        <taxon>Micromonosporaceae</taxon>
        <taxon>Micromonospora</taxon>
    </lineage>
</organism>
<evidence type="ECO:0000313" key="2">
    <source>
        <dbReference type="EMBL" id="TWH70512.1"/>
    </source>
</evidence>
<evidence type="ECO:0000256" key="1">
    <source>
        <dbReference type="SAM" id="MobiDB-lite"/>
    </source>
</evidence>
<dbReference type="OrthoDB" id="4485313at2"/>
<dbReference type="EMBL" id="VLKE01000001">
    <property type="protein sequence ID" value="TWH70512.1"/>
    <property type="molecule type" value="Genomic_DNA"/>
</dbReference>
<sequence length="97" mass="10648">MANVATTPLWSELVPPTMQAPMPPAYAPALLARVRAEYVLPRQAYGRALVAENRFGLVEGPIPDDVDFVDNGRVVPPRPQPELPRCSSGPDIRNKCR</sequence>
<protein>
    <submittedName>
        <fullName evidence="2">Uncharacterized protein</fullName>
    </submittedName>
</protein>
<dbReference type="AlphaFoldDB" id="A0A562IHZ2"/>
<keyword evidence="3" id="KW-1185">Reference proteome</keyword>
<gene>
    <name evidence="2" type="ORF">JD77_05537</name>
</gene>
<name>A0A562IHZ2_MICOL</name>
<accession>A0A562IHZ2</accession>
<reference evidence="2 3" key="1">
    <citation type="submission" date="2019-07" db="EMBL/GenBank/DDBJ databases">
        <title>R&amp;d 2014.</title>
        <authorList>
            <person name="Klenk H.-P."/>
        </authorList>
    </citation>
    <scope>NUCLEOTIDE SEQUENCE [LARGE SCALE GENOMIC DNA]</scope>
    <source>
        <strain evidence="2 3">DSM 43868</strain>
    </source>
</reference>
<proteinExistence type="predicted"/>
<comment type="caution">
    <text evidence="2">The sequence shown here is derived from an EMBL/GenBank/DDBJ whole genome shotgun (WGS) entry which is preliminary data.</text>
</comment>
<dbReference type="RefSeq" id="WP_145776766.1">
    <property type="nucleotide sequence ID" value="NZ_JBIAZH010000007.1"/>
</dbReference>
<dbReference type="Proteomes" id="UP000319825">
    <property type="component" value="Unassembled WGS sequence"/>
</dbReference>
<feature type="region of interest" description="Disordered" evidence="1">
    <location>
        <begin position="74"/>
        <end position="97"/>
    </location>
</feature>
<evidence type="ECO:0000313" key="3">
    <source>
        <dbReference type="Proteomes" id="UP000319825"/>
    </source>
</evidence>